<accession>A0A9P7R671</accession>
<gene>
    <name evidence="3" type="ORF">JMJ77_001556</name>
</gene>
<evidence type="ECO:0000313" key="3">
    <source>
        <dbReference type="EMBL" id="KAG7050926.1"/>
    </source>
</evidence>
<feature type="compositionally biased region" description="Basic and acidic residues" evidence="1">
    <location>
        <begin position="351"/>
        <end position="362"/>
    </location>
</feature>
<dbReference type="Pfam" id="PF06985">
    <property type="entry name" value="HET"/>
    <property type="match status" value="1"/>
</dbReference>
<feature type="domain" description="Heterokaryon incompatibility" evidence="2">
    <location>
        <begin position="22"/>
        <end position="106"/>
    </location>
</feature>
<organism evidence="3 4">
    <name type="scientific">Colletotrichum scovillei</name>
    <dbReference type="NCBI Taxonomy" id="1209932"/>
    <lineage>
        <taxon>Eukaryota</taxon>
        <taxon>Fungi</taxon>
        <taxon>Dikarya</taxon>
        <taxon>Ascomycota</taxon>
        <taxon>Pezizomycotina</taxon>
        <taxon>Sordariomycetes</taxon>
        <taxon>Hypocreomycetidae</taxon>
        <taxon>Glomerellales</taxon>
        <taxon>Glomerellaceae</taxon>
        <taxon>Colletotrichum</taxon>
        <taxon>Colletotrichum acutatum species complex</taxon>
    </lineage>
</organism>
<dbReference type="AlphaFoldDB" id="A0A9P7R671"/>
<keyword evidence="4" id="KW-1185">Reference proteome</keyword>
<evidence type="ECO:0000256" key="1">
    <source>
        <dbReference type="SAM" id="MobiDB-lite"/>
    </source>
</evidence>
<proteinExistence type="predicted"/>
<evidence type="ECO:0000313" key="4">
    <source>
        <dbReference type="Proteomes" id="UP000699042"/>
    </source>
</evidence>
<dbReference type="EMBL" id="JAESDN010000004">
    <property type="protein sequence ID" value="KAG7050926.1"/>
    <property type="molecule type" value="Genomic_DNA"/>
</dbReference>
<comment type="caution">
    <text evidence="3">The sequence shown here is derived from an EMBL/GenBank/DDBJ whole genome shotgun (WGS) entry which is preliminary data.</text>
</comment>
<dbReference type="PANTHER" id="PTHR10622:SF12">
    <property type="entry name" value="HET DOMAIN-CONTAINING PROTEIN"/>
    <property type="match status" value="1"/>
</dbReference>
<protein>
    <submittedName>
        <fullName evidence="3">HET-domain-containing protein</fullName>
    </submittedName>
</protein>
<dbReference type="PANTHER" id="PTHR10622">
    <property type="entry name" value="HET DOMAIN-CONTAINING PROTEIN"/>
    <property type="match status" value="1"/>
</dbReference>
<dbReference type="InterPro" id="IPR010730">
    <property type="entry name" value="HET"/>
</dbReference>
<reference evidence="3" key="1">
    <citation type="submission" date="2021-05" db="EMBL/GenBank/DDBJ databases">
        <title>Comparative genomics of three Colletotrichum scovillei strains and genetic complementation revealed genes involved fungal growth and virulence on chili pepper.</title>
        <authorList>
            <person name="Hsieh D.-K."/>
            <person name="Chuang S.-C."/>
            <person name="Chen C.-Y."/>
            <person name="Chao Y.-T."/>
            <person name="Lu M.-Y.J."/>
            <person name="Lee M.-H."/>
            <person name="Shih M.-C."/>
        </authorList>
    </citation>
    <scope>NUCLEOTIDE SEQUENCE</scope>
    <source>
        <strain evidence="3">Coll-153</strain>
    </source>
</reference>
<feature type="region of interest" description="Disordered" evidence="1">
    <location>
        <begin position="455"/>
        <end position="489"/>
    </location>
</feature>
<name>A0A9P7R671_9PEZI</name>
<feature type="compositionally biased region" description="Polar residues" evidence="1">
    <location>
        <begin position="303"/>
        <end position="334"/>
    </location>
</feature>
<dbReference type="Proteomes" id="UP000699042">
    <property type="component" value="Unassembled WGS sequence"/>
</dbReference>
<sequence length="677" mass="76322">MKLVHCTTRKVENHIFPSIPDYAILSHVYSTPGHDEWDAYDSATLPDNISRKAVIDNACLLARQNGLDYIWIDSLCIDKNSFDEVSHAINSLSEYFQNAHICFVYLFDLPCCPPYECEKTWKESLFWNRSWSLQELLFPKRIYFYDCNWHLRGDTSSPDFQSFLERVTGIEDMPRDTSRPIHSFSVARKMSWAAGKKDTRGEDSSRDGVVVEGNCIVESEDTIFLDLGNGARLRSYDFVFAQRCGILIRRGVSGVFHRVEPSAIQTASATERAKSMRITVDAGDFTNGAVKATRFNHLRNSKTRTQSISNKNTVLSIDGIPTQNNPSNTGSPLQQRAPVDDSEKNCAGSMREGKSPTSEHQRNQSQEADQTSVKKECILDAIPTGLDPDTYVEPSSARAVTPESLDDNTAGSSTKAAHATSAKQSFASHRALANDRIVVKSLARKAHQSFKTYQHIVNHDTGREKRRSKTNTLPTTSRRRGSRNSQRRDIRARSTEFACPLFVENPWEHLQCLRVNALNTMSDVKDHIWTAHRVPYNCPVCAHTFCSASLRDKHIIDRGCKPLGEAVHGGVTEDQDCLISHTQQLPGRKKQWFAVWKILNPSTTQQPPKSPFLSDTMGSEVAYFKNFYQSYKLRGKKAIGVESESLIRLDEAVLREVINILVDEMLKAPARLRLLQT</sequence>
<evidence type="ECO:0000259" key="2">
    <source>
        <dbReference type="Pfam" id="PF06985"/>
    </source>
</evidence>
<feature type="compositionally biased region" description="Low complexity" evidence="1">
    <location>
        <begin position="409"/>
        <end position="422"/>
    </location>
</feature>
<feature type="region of interest" description="Disordered" evidence="1">
    <location>
        <begin position="302"/>
        <end position="427"/>
    </location>
</feature>